<evidence type="ECO:0000259" key="8">
    <source>
        <dbReference type="PROSITE" id="PS50928"/>
    </source>
</evidence>
<feature type="transmembrane region" description="Helical" evidence="7">
    <location>
        <begin position="272"/>
        <end position="289"/>
    </location>
</feature>
<dbReference type="Pfam" id="PF00528">
    <property type="entry name" value="BPD_transp_1"/>
    <property type="match status" value="1"/>
</dbReference>
<comment type="subcellular location">
    <subcellularLocation>
        <location evidence="1 7">Cell membrane</location>
        <topology evidence="1 7">Multi-pass membrane protein</topology>
    </subcellularLocation>
</comment>
<dbReference type="InterPro" id="IPR035906">
    <property type="entry name" value="MetI-like_sf"/>
</dbReference>
<dbReference type="PROSITE" id="PS50928">
    <property type="entry name" value="ABC_TM1"/>
    <property type="match status" value="1"/>
</dbReference>
<dbReference type="Proteomes" id="UP000651482">
    <property type="component" value="Unassembled WGS sequence"/>
</dbReference>
<dbReference type="SUPFAM" id="SSF161098">
    <property type="entry name" value="MetI-like"/>
    <property type="match status" value="1"/>
</dbReference>
<reference evidence="9" key="1">
    <citation type="submission" date="2020-08" db="EMBL/GenBank/DDBJ databases">
        <title>Genome public.</title>
        <authorList>
            <person name="Liu C."/>
            <person name="Sun Q."/>
        </authorList>
    </citation>
    <scope>NUCLEOTIDE SEQUENCE</scope>
    <source>
        <strain evidence="9">NSJ-40</strain>
    </source>
</reference>
<feature type="transmembrane region" description="Helical" evidence="7">
    <location>
        <begin position="20"/>
        <end position="41"/>
    </location>
</feature>
<gene>
    <name evidence="9" type="ORF">IAG03_08005</name>
</gene>
<keyword evidence="10" id="KW-1185">Reference proteome</keyword>
<evidence type="ECO:0000256" key="1">
    <source>
        <dbReference type="ARBA" id="ARBA00004651"/>
    </source>
</evidence>
<protein>
    <submittedName>
        <fullName evidence="9">Carbohydrate ABC transporter permease</fullName>
    </submittedName>
</protein>
<evidence type="ECO:0000256" key="5">
    <source>
        <dbReference type="ARBA" id="ARBA00022989"/>
    </source>
</evidence>
<dbReference type="GO" id="GO:0005886">
    <property type="term" value="C:plasma membrane"/>
    <property type="evidence" value="ECO:0007669"/>
    <property type="project" value="UniProtKB-SubCell"/>
</dbReference>
<feature type="transmembrane region" description="Helical" evidence="7">
    <location>
        <begin position="85"/>
        <end position="104"/>
    </location>
</feature>
<dbReference type="PANTHER" id="PTHR43744">
    <property type="entry name" value="ABC TRANSPORTER PERMEASE PROTEIN MG189-RELATED-RELATED"/>
    <property type="match status" value="1"/>
</dbReference>
<dbReference type="PROSITE" id="PS51257">
    <property type="entry name" value="PROKAR_LIPOPROTEIN"/>
    <property type="match status" value="1"/>
</dbReference>
<dbReference type="EMBL" id="JACRSN010000010">
    <property type="protein sequence ID" value="MBC8533947.1"/>
    <property type="molecule type" value="Genomic_DNA"/>
</dbReference>
<keyword evidence="6 7" id="KW-0472">Membrane</keyword>
<accession>A0A926D9Q4</accession>
<dbReference type="Gene3D" id="1.10.3720.10">
    <property type="entry name" value="MetI-like"/>
    <property type="match status" value="1"/>
</dbReference>
<dbReference type="AlphaFoldDB" id="A0A926D9Q4"/>
<evidence type="ECO:0000256" key="2">
    <source>
        <dbReference type="ARBA" id="ARBA00022448"/>
    </source>
</evidence>
<keyword evidence="3" id="KW-1003">Cell membrane</keyword>
<evidence type="ECO:0000256" key="3">
    <source>
        <dbReference type="ARBA" id="ARBA00022475"/>
    </source>
</evidence>
<comment type="similarity">
    <text evidence="7">Belongs to the binding-protein-dependent transport system permease family.</text>
</comment>
<evidence type="ECO:0000256" key="7">
    <source>
        <dbReference type="RuleBase" id="RU363032"/>
    </source>
</evidence>
<evidence type="ECO:0000256" key="4">
    <source>
        <dbReference type="ARBA" id="ARBA00022692"/>
    </source>
</evidence>
<dbReference type="GO" id="GO:0055085">
    <property type="term" value="P:transmembrane transport"/>
    <property type="evidence" value="ECO:0007669"/>
    <property type="project" value="InterPro"/>
</dbReference>
<name>A0A926D9Q4_9FIRM</name>
<feature type="transmembrane region" description="Helical" evidence="7">
    <location>
        <begin position="189"/>
        <end position="214"/>
    </location>
</feature>
<feature type="transmembrane region" description="Helical" evidence="7">
    <location>
        <begin position="116"/>
        <end position="136"/>
    </location>
</feature>
<dbReference type="CDD" id="cd06261">
    <property type="entry name" value="TM_PBP2"/>
    <property type="match status" value="1"/>
</dbReference>
<sequence>MKKRIDKKKGIREGNLFATILIYFFAACIAFITIYPVYYVLILSLSSPEYAVTMRVYWWPKGFYLDGYARVLKDTQFWFSFRNTVLYVVSQLVLMLITCTLTAYPLTVKGLKGRKILTTYLLIPMYFSGGIIPSYLLVLNLGLYNTPFALILTGSFSIWYIILVKSYFSTIPESLREAAKMDGANHWKILLSIYLPASKPILAVIALYTIVGVWNGWFSAFLYLTKVEWQPLQLYLRRILVENSVKLADTLLTEAERLAAQKELLVNSQLKYTVIFVSMIPMMILYPFFQKFFVKGVMLGSLKE</sequence>
<proteinExistence type="inferred from homology"/>
<comment type="caution">
    <text evidence="9">The sequence shown here is derived from an EMBL/GenBank/DDBJ whole genome shotgun (WGS) entry which is preliminary data.</text>
</comment>
<dbReference type="PANTHER" id="PTHR43744:SF9">
    <property type="entry name" value="POLYGALACTURONAN_RHAMNOGALACTURONAN TRANSPORT SYSTEM PERMEASE PROTEIN YTCP"/>
    <property type="match status" value="1"/>
</dbReference>
<evidence type="ECO:0000256" key="6">
    <source>
        <dbReference type="ARBA" id="ARBA00023136"/>
    </source>
</evidence>
<dbReference type="InterPro" id="IPR000515">
    <property type="entry name" value="MetI-like"/>
</dbReference>
<evidence type="ECO:0000313" key="9">
    <source>
        <dbReference type="EMBL" id="MBC8533947.1"/>
    </source>
</evidence>
<keyword evidence="4 7" id="KW-0812">Transmembrane</keyword>
<keyword evidence="2 7" id="KW-0813">Transport</keyword>
<organism evidence="9 10">
    <name type="scientific">Yeguia hominis</name>
    <dbReference type="NCBI Taxonomy" id="2763662"/>
    <lineage>
        <taxon>Bacteria</taxon>
        <taxon>Bacillati</taxon>
        <taxon>Bacillota</taxon>
        <taxon>Clostridia</taxon>
        <taxon>Eubacteriales</taxon>
        <taxon>Yeguiaceae</taxon>
        <taxon>Yeguia</taxon>
    </lineage>
</organism>
<feature type="domain" description="ABC transmembrane type-1" evidence="8">
    <location>
        <begin position="81"/>
        <end position="276"/>
    </location>
</feature>
<evidence type="ECO:0000313" key="10">
    <source>
        <dbReference type="Proteomes" id="UP000651482"/>
    </source>
</evidence>
<feature type="transmembrane region" description="Helical" evidence="7">
    <location>
        <begin position="148"/>
        <end position="168"/>
    </location>
</feature>
<keyword evidence="5 7" id="KW-1133">Transmembrane helix</keyword>